<dbReference type="EMBL" id="CP049266">
    <property type="protein sequence ID" value="QPH92022.1"/>
    <property type="molecule type" value="Genomic_DNA"/>
</dbReference>
<accession>A0A7S9RI98</accession>
<evidence type="ECO:0000313" key="1">
    <source>
        <dbReference type="EMBL" id="QPH92022.1"/>
    </source>
</evidence>
<organism evidence="1 2">
    <name type="scientific">Campylobacter concisus</name>
    <dbReference type="NCBI Taxonomy" id="199"/>
    <lineage>
        <taxon>Bacteria</taxon>
        <taxon>Pseudomonadati</taxon>
        <taxon>Campylobacterota</taxon>
        <taxon>Epsilonproteobacteria</taxon>
        <taxon>Campylobacterales</taxon>
        <taxon>Campylobacteraceae</taxon>
        <taxon>Campylobacter</taxon>
    </lineage>
</organism>
<dbReference type="RefSeq" id="WP_107714010.1">
    <property type="nucleotide sequence ID" value="NZ_CP049266.1"/>
</dbReference>
<dbReference type="Proteomes" id="UP000594404">
    <property type="component" value="Chromosome"/>
</dbReference>
<sequence>MLEKNSQNQIHSFSLNTNVSGCFSLKVEAKFSFKFDLCILNLQIEILNFYRLVKIVAEKFGDKKFKLAFSRSNLEPKMLYLLKI</sequence>
<gene>
    <name evidence="1" type="ORF">CVT01_05740</name>
</gene>
<reference evidence="1 2" key="1">
    <citation type="journal article" date="2018" name="Emerg. Microbes Infect.">
        <title>Genomic analysis of oral Campylobacter concisus strains identified a potential bacterial molecular marker associated with active Crohn's disease.</title>
        <authorList>
            <person name="Liu F."/>
            <person name="Ma R."/>
            <person name="Tay C.Y.A."/>
            <person name="Octavia S."/>
            <person name="Lan R."/>
            <person name="Chung H.K.L."/>
            <person name="Riordan S.M."/>
            <person name="Grimm M.C."/>
            <person name="Leong R.W."/>
            <person name="Tanaka M.M."/>
            <person name="Connor S."/>
            <person name="Zhang L."/>
        </authorList>
    </citation>
    <scope>NUCLEOTIDE SEQUENCE [LARGE SCALE GENOMIC DNA]</scope>
    <source>
        <strain evidence="1 2">P1CDO3</strain>
    </source>
</reference>
<name>A0A7S9RI98_9BACT</name>
<evidence type="ECO:0000313" key="2">
    <source>
        <dbReference type="Proteomes" id="UP000594404"/>
    </source>
</evidence>
<proteinExistence type="predicted"/>
<protein>
    <submittedName>
        <fullName evidence="1">Uncharacterized protein</fullName>
    </submittedName>
</protein>
<dbReference type="AlphaFoldDB" id="A0A7S9RI98"/>